<dbReference type="GO" id="GO:0008360">
    <property type="term" value="P:regulation of cell shape"/>
    <property type="evidence" value="ECO:0007669"/>
    <property type="project" value="UniProtKB-UniRule"/>
</dbReference>
<dbReference type="GO" id="GO:0004180">
    <property type="term" value="F:carboxypeptidase activity"/>
    <property type="evidence" value="ECO:0007669"/>
    <property type="project" value="UniProtKB-ARBA"/>
</dbReference>
<dbReference type="InterPro" id="IPR038063">
    <property type="entry name" value="Transpep_catalytic_dom"/>
</dbReference>
<evidence type="ECO:0000259" key="9">
    <source>
        <dbReference type="PROSITE" id="PS52029"/>
    </source>
</evidence>
<evidence type="ECO:0000256" key="4">
    <source>
        <dbReference type="ARBA" id="ARBA00022960"/>
    </source>
</evidence>
<proteinExistence type="inferred from homology"/>
<keyword evidence="11" id="KW-1185">Reference proteome</keyword>
<organism evidence="10 11">
    <name type="scientific">Chelatococcus composti</name>
    <dbReference type="NCBI Taxonomy" id="1743235"/>
    <lineage>
        <taxon>Bacteria</taxon>
        <taxon>Pseudomonadati</taxon>
        <taxon>Pseudomonadota</taxon>
        <taxon>Alphaproteobacteria</taxon>
        <taxon>Hyphomicrobiales</taxon>
        <taxon>Chelatococcaceae</taxon>
        <taxon>Chelatococcus</taxon>
    </lineage>
</organism>
<dbReference type="SUPFAM" id="SSF141523">
    <property type="entry name" value="L,D-transpeptidase catalytic domain-like"/>
    <property type="match status" value="1"/>
</dbReference>
<comment type="pathway">
    <text evidence="1 7">Cell wall biogenesis; peptidoglycan biosynthesis.</text>
</comment>
<dbReference type="GO" id="GO:0071555">
    <property type="term" value="P:cell wall organization"/>
    <property type="evidence" value="ECO:0007669"/>
    <property type="project" value="UniProtKB-UniRule"/>
</dbReference>
<evidence type="ECO:0000256" key="8">
    <source>
        <dbReference type="SAM" id="MobiDB-lite"/>
    </source>
</evidence>
<name>A0A841KDC7_9HYPH</name>
<feature type="active site" description="Nucleophile" evidence="7">
    <location>
        <position position="153"/>
    </location>
</feature>
<dbReference type="PROSITE" id="PS51257">
    <property type="entry name" value="PROKAR_LIPOPROTEIN"/>
    <property type="match status" value="1"/>
</dbReference>
<keyword evidence="4 7" id="KW-0133">Cell shape</keyword>
<keyword evidence="5 7" id="KW-0573">Peptidoglycan synthesis</keyword>
<dbReference type="UniPathway" id="UPA00219"/>
<dbReference type="Pfam" id="PF03734">
    <property type="entry name" value="YkuD"/>
    <property type="match status" value="1"/>
</dbReference>
<evidence type="ECO:0000313" key="10">
    <source>
        <dbReference type="EMBL" id="MBB6167453.1"/>
    </source>
</evidence>
<evidence type="ECO:0000256" key="1">
    <source>
        <dbReference type="ARBA" id="ARBA00004752"/>
    </source>
</evidence>
<feature type="region of interest" description="Disordered" evidence="8">
    <location>
        <begin position="420"/>
        <end position="481"/>
    </location>
</feature>
<reference evidence="10 11" key="1">
    <citation type="submission" date="2020-08" db="EMBL/GenBank/DDBJ databases">
        <title>Genomic Encyclopedia of Type Strains, Phase IV (KMG-IV): sequencing the most valuable type-strain genomes for metagenomic binning, comparative biology and taxonomic classification.</title>
        <authorList>
            <person name="Goeker M."/>
        </authorList>
    </citation>
    <scope>NUCLEOTIDE SEQUENCE [LARGE SCALE GENOMIC DNA]</scope>
    <source>
        <strain evidence="10 11">DSM 101465</strain>
    </source>
</reference>
<feature type="active site" description="Proton donor/acceptor" evidence="7">
    <location>
        <position position="145"/>
    </location>
</feature>
<sequence>MLKRLVLVSSIAFAVAACEDDATYSRSVRASQPVPAKTLALMEQKDMPRYAPVLIRSYKKESELEIWKQTKSGKYALLKTYPICRWSGQLGPKKREGDRQAPEGFYAITPAQLNPNSNYYLSFNIGYPNTYDRAHGRTGAHLMVHGACSSAGCYSMTDEQIAEVYAIVREAFAGGQKAVQMQAMPFRMTPENLAKHRLDPNIAFWRNLKEGSDHFEVTKQEPQVAVCGKRYVFNAKPANGQRLDPAAACPPLEVDENIAVAVAQKQRADEAKVAELVSNGTKAIKLVYADGDQHESFRRRMAAVEESNISVFAQSNQRALEVSRPDALASGPRVIELDDNGREKPITESKPVQVAVQAASAPAAAPAPVSSPAAAAPEVTSATTAVAATPSQPVVASAANGRPLVDRILSFGGLFGSKDEPQADATAIPAPADAPLPPRRRGADASSAAGKKDRQAALPPIMRGAQAPLPPGLSAYTAQTN</sequence>
<dbReference type="RefSeq" id="WP_183332984.1">
    <property type="nucleotide sequence ID" value="NZ_BMHX01000002.1"/>
</dbReference>
<dbReference type="PANTHER" id="PTHR36699">
    <property type="entry name" value="LD-TRANSPEPTIDASE"/>
    <property type="match status" value="1"/>
</dbReference>
<gene>
    <name evidence="10" type="ORF">HNQ73_001071</name>
</gene>
<evidence type="ECO:0000256" key="2">
    <source>
        <dbReference type="ARBA" id="ARBA00005992"/>
    </source>
</evidence>
<dbReference type="Proteomes" id="UP000588017">
    <property type="component" value="Unassembled WGS sequence"/>
</dbReference>
<dbReference type="GO" id="GO:0009252">
    <property type="term" value="P:peptidoglycan biosynthetic process"/>
    <property type="evidence" value="ECO:0007669"/>
    <property type="project" value="UniProtKB-UniPathway"/>
</dbReference>
<feature type="domain" description="L,D-TPase catalytic" evidence="9">
    <location>
        <begin position="53"/>
        <end position="180"/>
    </location>
</feature>
<keyword evidence="3" id="KW-0808">Transferase</keyword>
<accession>A0A841KDC7</accession>
<comment type="similarity">
    <text evidence="2">Belongs to the YkuD family.</text>
</comment>
<evidence type="ECO:0000256" key="6">
    <source>
        <dbReference type="ARBA" id="ARBA00023316"/>
    </source>
</evidence>
<comment type="caution">
    <text evidence="10">The sequence shown here is derived from an EMBL/GenBank/DDBJ whole genome shotgun (WGS) entry which is preliminary data.</text>
</comment>
<dbReference type="EMBL" id="JACHEH010000002">
    <property type="protein sequence ID" value="MBB6167453.1"/>
    <property type="molecule type" value="Genomic_DNA"/>
</dbReference>
<dbReference type="AlphaFoldDB" id="A0A841KDC7"/>
<protein>
    <submittedName>
        <fullName evidence="10">Murein L,D-transpeptidase YafK</fullName>
    </submittedName>
</protein>
<keyword evidence="6 7" id="KW-0961">Cell wall biogenesis/degradation</keyword>
<dbReference type="PANTHER" id="PTHR36699:SF1">
    <property type="entry name" value="L,D-TRANSPEPTIDASE YAFK-RELATED"/>
    <property type="match status" value="1"/>
</dbReference>
<dbReference type="PROSITE" id="PS52029">
    <property type="entry name" value="LD_TPASE"/>
    <property type="match status" value="1"/>
</dbReference>
<dbReference type="GO" id="GO:0016740">
    <property type="term" value="F:transferase activity"/>
    <property type="evidence" value="ECO:0007669"/>
    <property type="project" value="UniProtKB-KW"/>
</dbReference>
<evidence type="ECO:0000256" key="3">
    <source>
        <dbReference type="ARBA" id="ARBA00022679"/>
    </source>
</evidence>
<evidence type="ECO:0000256" key="5">
    <source>
        <dbReference type="ARBA" id="ARBA00022984"/>
    </source>
</evidence>
<evidence type="ECO:0000313" key="11">
    <source>
        <dbReference type="Proteomes" id="UP000588017"/>
    </source>
</evidence>
<evidence type="ECO:0000256" key="7">
    <source>
        <dbReference type="PROSITE-ProRule" id="PRU01373"/>
    </source>
</evidence>
<dbReference type="InterPro" id="IPR005490">
    <property type="entry name" value="LD_TPept_cat_dom"/>
</dbReference>
<dbReference type="CDD" id="cd16913">
    <property type="entry name" value="YkuD_like"/>
    <property type="match status" value="1"/>
</dbReference>